<proteinExistence type="predicted"/>
<feature type="region of interest" description="Disordered" evidence="1">
    <location>
        <begin position="1"/>
        <end position="37"/>
    </location>
</feature>
<dbReference type="Proteomes" id="UP000019753">
    <property type="component" value="Unassembled WGS sequence"/>
</dbReference>
<dbReference type="AlphaFoldDB" id="A0A021VMK6"/>
<sequence length="95" mass="9768">MFTTTGLSFSGAAVERPCPPEPLRLVPAPSPSPEATAPDAERLLAARTDELLTAVPCAARPSTRFVHRDGPCRCFVGGPAPEFPPSAGVPVTAAS</sequence>
<protein>
    <submittedName>
        <fullName evidence="2">Uncharacterized protein</fullName>
    </submittedName>
</protein>
<comment type="caution">
    <text evidence="2">The sequence shown here is derived from an EMBL/GenBank/DDBJ whole genome shotgun (WGS) entry which is preliminary data.</text>
</comment>
<dbReference type="EMBL" id="AXCW01000265">
    <property type="protein sequence ID" value="EYR62328.1"/>
    <property type="molecule type" value="Genomic_DNA"/>
</dbReference>
<dbReference type="RefSeq" id="WP_034228188.1">
    <property type="nucleotide sequence ID" value="NZ_AXCW01000265.1"/>
</dbReference>
<keyword evidence="3" id="KW-1185">Reference proteome</keyword>
<dbReference type="OrthoDB" id="4829883at2"/>
<evidence type="ECO:0000313" key="2">
    <source>
        <dbReference type="EMBL" id="EYR62328.1"/>
    </source>
</evidence>
<evidence type="ECO:0000256" key="1">
    <source>
        <dbReference type="SAM" id="MobiDB-lite"/>
    </source>
</evidence>
<evidence type="ECO:0000313" key="3">
    <source>
        <dbReference type="Proteomes" id="UP000019753"/>
    </source>
</evidence>
<gene>
    <name evidence="2" type="ORF">N866_09620</name>
</gene>
<feature type="compositionally biased region" description="Pro residues" evidence="1">
    <location>
        <begin position="17"/>
        <end position="32"/>
    </location>
</feature>
<organism evidence="2 3">
    <name type="scientific">Actinotalea ferrariae CF5-4</name>
    <dbReference type="NCBI Taxonomy" id="948458"/>
    <lineage>
        <taxon>Bacteria</taxon>
        <taxon>Bacillati</taxon>
        <taxon>Actinomycetota</taxon>
        <taxon>Actinomycetes</taxon>
        <taxon>Micrococcales</taxon>
        <taxon>Cellulomonadaceae</taxon>
        <taxon>Actinotalea</taxon>
    </lineage>
</organism>
<reference evidence="2 3" key="1">
    <citation type="submission" date="2014-01" db="EMBL/GenBank/DDBJ databases">
        <title>Actinotalea ferrariae CF5-4.</title>
        <authorList>
            <person name="Chen F."/>
            <person name="Li Y."/>
            <person name="Wang G."/>
        </authorList>
    </citation>
    <scope>NUCLEOTIDE SEQUENCE [LARGE SCALE GENOMIC DNA]</scope>
    <source>
        <strain evidence="2 3">CF5-4</strain>
    </source>
</reference>
<accession>A0A021VMK6</accession>
<name>A0A021VMK6_9CELL</name>